<keyword evidence="2" id="KW-0934">Plastid</keyword>
<reference evidence="5" key="1">
    <citation type="journal article" date="2013" name="Proc. Natl. Acad. Sci. U.S.A.">
        <title>Genome structure and metabolic features in the red seaweed Chondrus crispus shed light on evolution of the Archaeplastida.</title>
        <authorList>
            <person name="Collen J."/>
            <person name="Porcel B."/>
            <person name="Carre W."/>
            <person name="Ball S.G."/>
            <person name="Chaparro C."/>
            <person name="Tonon T."/>
            <person name="Barbeyron T."/>
            <person name="Michel G."/>
            <person name="Noel B."/>
            <person name="Valentin K."/>
            <person name="Elias M."/>
            <person name="Artiguenave F."/>
            <person name="Arun A."/>
            <person name="Aury J.M."/>
            <person name="Barbosa-Neto J.F."/>
            <person name="Bothwell J.H."/>
            <person name="Bouget F.Y."/>
            <person name="Brillet L."/>
            <person name="Cabello-Hurtado F."/>
            <person name="Capella-Gutierrez S."/>
            <person name="Charrier B."/>
            <person name="Cladiere L."/>
            <person name="Cock J.M."/>
            <person name="Coelho S.M."/>
            <person name="Colleoni C."/>
            <person name="Czjzek M."/>
            <person name="Da Silva C."/>
            <person name="Delage L."/>
            <person name="Denoeud F."/>
            <person name="Deschamps P."/>
            <person name="Dittami S.M."/>
            <person name="Gabaldon T."/>
            <person name="Gachon C.M."/>
            <person name="Groisillier A."/>
            <person name="Herve C."/>
            <person name="Jabbari K."/>
            <person name="Katinka M."/>
            <person name="Kloareg B."/>
            <person name="Kowalczyk N."/>
            <person name="Labadie K."/>
            <person name="Leblanc C."/>
            <person name="Lopez P.J."/>
            <person name="McLachlan D.H."/>
            <person name="Meslet-Cladiere L."/>
            <person name="Moustafa A."/>
            <person name="Nehr Z."/>
            <person name="Nyvall Collen P."/>
            <person name="Panaud O."/>
            <person name="Partensky F."/>
            <person name="Poulain J."/>
            <person name="Rensing S.A."/>
            <person name="Rousvoal S."/>
            <person name="Samson G."/>
            <person name="Symeonidi A."/>
            <person name="Weissenbach J."/>
            <person name="Zambounis A."/>
            <person name="Wincker P."/>
            <person name="Boyen C."/>
        </authorList>
    </citation>
    <scope>NUCLEOTIDE SEQUENCE [LARGE SCALE GENOMIC DNA]</scope>
    <source>
        <strain evidence="5">cv. Stackhouse</strain>
    </source>
</reference>
<evidence type="ECO:0000313" key="5">
    <source>
        <dbReference type="Proteomes" id="UP000012073"/>
    </source>
</evidence>
<dbReference type="GO" id="GO:0009536">
    <property type="term" value="C:plastid"/>
    <property type="evidence" value="ECO:0007669"/>
    <property type="project" value="UniProtKB-SubCell"/>
</dbReference>
<gene>
    <name evidence="4" type="ORF">CHC_T00002820001</name>
</gene>
<dbReference type="Gramene" id="CDF34128">
    <property type="protein sequence ID" value="CDF34128"/>
    <property type="gene ID" value="CHC_T00002820001"/>
</dbReference>
<feature type="domain" description="Plastid lipid-associated protein/fibrillin conserved" evidence="3">
    <location>
        <begin position="132"/>
        <end position="170"/>
    </location>
</feature>
<keyword evidence="5" id="KW-1185">Reference proteome</keyword>
<dbReference type="InterPro" id="IPR006843">
    <property type="entry name" value="PAP/fibrillin_dom"/>
</dbReference>
<dbReference type="AlphaFoldDB" id="R7Q8K7"/>
<organism evidence="4 5">
    <name type="scientific">Chondrus crispus</name>
    <name type="common">Carrageen Irish moss</name>
    <name type="synonym">Polymorpha crispa</name>
    <dbReference type="NCBI Taxonomy" id="2769"/>
    <lineage>
        <taxon>Eukaryota</taxon>
        <taxon>Rhodophyta</taxon>
        <taxon>Florideophyceae</taxon>
        <taxon>Rhodymeniophycidae</taxon>
        <taxon>Gigartinales</taxon>
        <taxon>Gigartinaceae</taxon>
        <taxon>Chondrus</taxon>
    </lineage>
</organism>
<evidence type="ECO:0000259" key="3">
    <source>
        <dbReference type="Pfam" id="PF04755"/>
    </source>
</evidence>
<comment type="subcellular location">
    <subcellularLocation>
        <location evidence="1">Plastid</location>
    </subcellularLocation>
</comment>
<accession>R7Q8K7</accession>
<sequence>MLCARLFYDFPQPKFWMLSGNLMYSNRRRFASRCLVENHSGKAPRSQRVCSPTRARRVYHSVGIKACAAGPQELRKQLLDLVDSFGRLGGKNQSAVDDIEDALSALLSSRGSDSSSSLLANDLDPSLTAGWEERLEGRWNLRYSTEGPLLQLMTNQALPFLSTGQVYQLFRGDGTLQQDCAGRSERRRRLCR</sequence>
<dbReference type="Proteomes" id="UP000012073">
    <property type="component" value="Unassembled WGS sequence"/>
</dbReference>
<dbReference type="RefSeq" id="XP_005713947.1">
    <property type="nucleotide sequence ID" value="XM_005713890.1"/>
</dbReference>
<dbReference type="GeneID" id="17321662"/>
<evidence type="ECO:0000313" key="4">
    <source>
        <dbReference type="EMBL" id="CDF34128.1"/>
    </source>
</evidence>
<evidence type="ECO:0000256" key="2">
    <source>
        <dbReference type="ARBA" id="ARBA00022640"/>
    </source>
</evidence>
<dbReference type="Pfam" id="PF04755">
    <property type="entry name" value="PAP_fibrillin"/>
    <property type="match status" value="1"/>
</dbReference>
<proteinExistence type="predicted"/>
<dbReference type="EMBL" id="HG001674">
    <property type="protein sequence ID" value="CDF34128.1"/>
    <property type="molecule type" value="Genomic_DNA"/>
</dbReference>
<evidence type="ECO:0000256" key="1">
    <source>
        <dbReference type="ARBA" id="ARBA00004474"/>
    </source>
</evidence>
<dbReference type="KEGG" id="ccp:CHC_T00002820001"/>
<name>R7Q8K7_CHOCR</name>
<protein>
    <recommendedName>
        <fullName evidence="3">Plastid lipid-associated protein/fibrillin conserved domain-containing protein</fullName>
    </recommendedName>
</protein>